<comment type="cofactor">
    <cofactor evidence="1">
        <name>Mg(2+)</name>
        <dbReference type="ChEBI" id="CHEBI:18420"/>
    </cofactor>
</comment>
<dbReference type="CDD" id="cd01007">
    <property type="entry name" value="PBP2_BvgS_HisK_like"/>
    <property type="match status" value="1"/>
</dbReference>
<dbReference type="CDD" id="cd01948">
    <property type="entry name" value="EAL"/>
    <property type="match status" value="1"/>
</dbReference>
<dbReference type="InterPro" id="IPR000160">
    <property type="entry name" value="GGDEF_dom"/>
</dbReference>
<dbReference type="Pfam" id="PF00563">
    <property type="entry name" value="EAL"/>
    <property type="match status" value="1"/>
</dbReference>
<reference evidence="6" key="1">
    <citation type="submission" date="2016-10" db="EMBL/GenBank/DDBJ databases">
        <authorList>
            <person name="Varghese N."/>
            <person name="Submissions S."/>
        </authorList>
    </citation>
    <scope>NUCLEOTIDE SEQUENCE [LARGE SCALE GENOMIC DNA]</scope>
    <source>
        <strain evidence="6">CGMCC 1.10971</strain>
    </source>
</reference>
<dbReference type="Pfam" id="PF00497">
    <property type="entry name" value="SBP_bac_3"/>
    <property type="match status" value="1"/>
</dbReference>
<feature type="domain" description="EAL" evidence="3">
    <location>
        <begin position="752"/>
        <end position="1006"/>
    </location>
</feature>
<dbReference type="InterPro" id="IPR052155">
    <property type="entry name" value="Biofilm_reg_signaling"/>
</dbReference>
<dbReference type="SUPFAM" id="SSF53850">
    <property type="entry name" value="Periplasmic binding protein-like II"/>
    <property type="match status" value="1"/>
</dbReference>
<dbReference type="EMBL" id="FOOU01000003">
    <property type="protein sequence ID" value="SFG13970.1"/>
    <property type="molecule type" value="Genomic_DNA"/>
</dbReference>
<dbReference type="InterPro" id="IPR000014">
    <property type="entry name" value="PAS"/>
</dbReference>
<organism evidence="5 6">
    <name type="scientific">Neptunomonas qingdaonensis</name>
    <dbReference type="NCBI Taxonomy" id="1045558"/>
    <lineage>
        <taxon>Bacteria</taxon>
        <taxon>Pseudomonadati</taxon>
        <taxon>Pseudomonadota</taxon>
        <taxon>Gammaproteobacteria</taxon>
        <taxon>Oceanospirillales</taxon>
        <taxon>Oceanospirillaceae</taxon>
        <taxon>Neptunomonas</taxon>
    </lineage>
</organism>
<dbReference type="SMART" id="SM00091">
    <property type="entry name" value="PAS"/>
    <property type="match status" value="2"/>
</dbReference>
<evidence type="ECO:0000313" key="5">
    <source>
        <dbReference type="EMBL" id="SFG13970.1"/>
    </source>
</evidence>
<dbReference type="Pfam" id="PF08447">
    <property type="entry name" value="PAS_3"/>
    <property type="match status" value="1"/>
</dbReference>
<feature type="domain" description="GGDEF" evidence="4">
    <location>
        <begin position="610"/>
        <end position="743"/>
    </location>
</feature>
<dbReference type="CDD" id="cd01949">
    <property type="entry name" value="GGDEF"/>
    <property type="match status" value="1"/>
</dbReference>
<dbReference type="Pfam" id="PF00990">
    <property type="entry name" value="GGDEF"/>
    <property type="match status" value="1"/>
</dbReference>
<dbReference type="Gene3D" id="3.30.70.270">
    <property type="match status" value="1"/>
</dbReference>
<dbReference type="SUPFAM" id="SSF141868">
    <property type="entry name" value="EAL domain-like"/>
    <property type="match status" value="1"/>
</dbReference>
<protein>
    <submittedName>
        <fullName evidence="5">PAS domain S-box-containing protein/diguanylate cyclase (GGDEF) domain-containing protein</fullName>
    </submittedName>
</protein>
<feature type="domain" description="PAS" evidence="2">
    <location>
        <begin position="452"/>
        <end position="524"/>
    </location>
</feature>
<dbReference type="InterPro" id="IPR029787">
    <property type="entry name" value="Nucleotide_cyclase"/>
</dbReference>
<evidence type="ECO:0000259" key="4">
    <source>
        <dbReference type="PROSITE" id="PS50887"/>
    </source>
</evidence>
<dbReference type="SUPFAM" id="SSF55073">
    <property type="entry name" value="Nucleotide cyclase"/>
    <property type="match status" value="1"/>
</dbReference>
<gene>
    <name evidence="5" type="ORF">SAMN05216175_103394</name>
</gene>
<dbReference type="InterPro" id="IPR013655">
    <property type="entry name" value="PAS_fold_3"/>
</dbReference>
<sequence length="1008" mass="115005">MFGLLRFLFFRQMLPPPGQWIRQILLSCCLLMMSEWALTANSPPLEPLKLTAQESSWLNEHPVLKLGINRNFAPYEWIDERGTYNGIAADYIHLLEQRLGVRIEPVIFKTSWSDGLQAAQAGEFDIVSCLVETTQLETYLLFSKPYLSSFAVIISKQSKGYIDNLHRLDGKTVAIHKGHYTNKLLKRDYPAINIVNTPTLTTALRMVSEGRADAFVGDATAASYTMKQERILNLSFSGHTDYQSDFRMAVNKDNPVLSSIIEKTLASITQQERAIIYDRWSGLEASSGIQPNELVKYTAAVFLLLLVFIFWNYRLRRSEISHRVSEQRFRELVDTTDAIVWEADVVGMNFNSVSANAERLLGYKRQDWTRKGFWQEHIHPQDRQRSITFCHNETSQHRDHVLEYRFSNKQGETIWLRHMVNVVLQNKKPRWLRGLLLNITDQKMAEQLVLESELRFRQVIESLPAIAVQGYDVERRVIYWNDASADLYGYSNTEAIGRRLEDLIIPPEAKEQVIEAHQSWLRSESPIPAGEVELLNKKGARIPVFSSHVMLYSGGQQEMYCIDISLAEQKKANERLAYMAHFDPLTQLPNRTTFYDRLAFYMKKSSRNRHQVAVLLMDLDHFKEINDTLGHDHGDLLLQQAACRLQSCIRDTDTVARLGGDEFTIIIDQLDDFTIVERIAQNILTKMRKPFNLNHNTAYVSASIGIAFYPSDADSIDMLLKNADQAMYAAKSKGRNSFLYFTPAMEEQAQRRRLLINDLRSAISLQQLELFYQPIIDFDSGAISKAEALIRWHHPERGLVSPDDFISMTEETGLILEIGDWVFATAIQQAANWQAQGHHIQVSINTSPVQFRSDECDLQPWLAKLKAINLNGAAVNIEITEGGLMEAGRAVTDKLLAFKNAGIEVSLDDFGTGYSSLSYLKRFHIDYLKIDQSFVRNLQPDSNDHALCEAIIVMAHKLDMKVIAEGVETEQQRDLLISAGCNYGQGFLFSEALPATEFALLLDKQEEY</sequence>
<dbReference type="Gene3D" id="3.20.20.450">
    <property type="entry name" value="EAL domain"/>
    <property type="match status" value="1"/>
</dbReference>
<dbReference type="InterPro" id="IPR035919">
    <property type="entry name" value="EAL_sf"/>
</dbReference>
<dbReference type="InterPro" id="IPR001638">
    <property type="entry name" value="Solute-binding_3/MltF_N"/>
</dbReference>
<keyword evidence="6" id="KW-1185">Reference proteome</keyword>
<dbReference type="NCBIfam" id="TIGR00254">
    <property type="entry name" value="GGDEF"/>
    <property type="match status" value="1"/>
</dbReference>
<dbReference type="SUPFAM" id="SSF55785">
    <property type="entry name" value="PYP-like sensor domain (PAS domain)"/>
    <property type="match status" value="2"/>
</dbReference>
<dbReference type="FunFam" id="3.30.70.270:FF:000001">
    <property type="entry name" value="Diguanylate cyclase domain protein"/>
    <property type="match status" value="1"/>
</dbReference>
<name>A0A1I2PEM8_9GAMM</name>
<dbReference type="Gene3D" id="3.30.450.20">
    <property type="entry name" value="PAS domain"/>
    <property type="match status" value="2"/>
</dbReference>
<dbReference type="SMART" id="SM00062">
    <property type="entry name" value="PBPb"/>
    <property type="match status" value="1"/>
</dbReference>
<dbReference type="CDD" id="cd00130">
    <property type="entry name" value="PAS"/>
    <property type="match status" value="2"/>
</dbReference>
<evidence type="ECO:0000259" key="3">
    <source>
        <dbReference type="PROSITE" id="PS50883"/>
    </source>
</evidence>
<dbReference type="Proteomes" id="UP000198623">
    <property type="component" value="Unassembled WGS sequence"/>
</dbReference>
<feature type="domain" description="PAS" evidence="2">
    <location>
        <begin position="325"/>
        <end position="384"/>
    </location>
</feature>
<dbReference type="RefSeq" id="WP_177201102.1">
    <property type="nucleotide sequence ID" value="NZ_FOOU01000003.1"/>
</dbReference>
<dbReference type="PROSITE" id="PS50887">
    <property type="entry name" value="GGDEF"/>
    <property type="match status" value="1"/>
</dbReference>
<dbReference type="NCBIfam" id="TIGR00229">
    <property type="entry name" value="sensory_box"/>
    <property type="match status" value="2"/>
</dbReference>
<dbReference type="Gene3D" id="3.40.190.10">
    <property type="entry name" value="Periplasmic binding protein-like II"/>
    <property type="match status" value="2"/>
</dbReference>
<dbReference type="InterPro" id="IPR001633">
    <property type="entry name" value="EAL_dom"/>
</dbReference>
<dbReference type="PROSITE" id="PS50883">
    <property type="entry name" value="EAL"/>
    <property type="match status" value="1"/>
</dbReference>
<accession>A0A1I2PEM8</accession>
<dbReference type="GO" id="GO:0003824">
    <property type="term" value="F:catalytic activity"/>
    <property type="evidence" value="ECO:0007669"/>
    <property type="project" value="UniProtKB-ARBA"/>
</dbReference>
<proteinExistence type="predicted"/>
<dbReference type="Pfam" id="PF13426">
    <property type="entry name" value="PAS_9"/>
    <property type="match status" value="1"/>
</dbReference>
<evidence type="ECO:0000259" key="2">
    <source>
        <dbReference type="PROSITE" id="PS50112"/>
    </source>
</evidence>
<dbReference type="PROSITE" id="PS50112">
    <property type="entry name" value="PAS"/>
    <property type="match status" value="2"/>
</dbReference>
<evidence type="ECO:0000256" key="1">
    <source>
        <dbReference type="ARBA" id="ARBA00001946"/>
    </source>
</evidence>
<dbReference type="InterPro" id="IPR035965">
    <property type="entry name" value="PAS-like_dom_sf"/>
</dbReference>
<dbReference type="InterPro" id="IPR043128">
    <property type="entry name" value="Rev_trsase/Diguanyl_cyclase"/>
</dbReference>
<dbReference type="PANTHER" id="PTHR44757:SF2">
    <property type="entry name" value="BIOFILM ARCHITECTURE MAINTENANCE PROTEIN MBAA"/>
    <property type="match status" value="1"/>
</dbReference>
<dbReference type="SMART" id="SM00267">
    <property type="entry name" value="GGDEF"/>
    <property type="match status" value="1"/>
</dbReference>
<dbReference type="STRING" id="1045558.SAMN05216175_103394"/>
<evidence type="ECO:0000313" key="6">
    <source>
        <dbReference type="Proteomes" id="UP000198623"/>
    </source>
</evidence>
<dbReference type="SMART" id="SM00052">
    <property type="entry name" value="EAL"/>
    <property type="match status" value="1"/>
</dbReference>
<dbReference type="PANTHER" id="PTHR44757">
    <property type="entry name" value="DIGUANYLATE CYCLASE DGCP"/>
    <property type="match status" value="1"/>
</dbReference>
<dbReference type="AlphaFoldDB" id="A0A1I2PEM8"/>